<evidence type="ECO:0000259" key="12">
    <source>
        <dbReference type="Pfam" id="PF00703"/>
    </source>
</evidence>
<comment type="catalytic activity">
    <reaction evidence="1">
        <text>Hydrolysis of terminal, non-reducing beta-D-mannose residues in beta-D-mannosides.</text>
        <dbReference type="EC" id="3.2.1.25"/>
    </reaction>
</comment>
<comment type="similarity">
    <text evidence="3">Belongs to the glycosyl hydrolase 2 family.</text>
</comment>
<keyword evidence="9" id="KW-0326">Glycosidase</keyword>
<dbReference type="SUPFAM" id="SSF49303">
    <property type="entry name" value="beta-Galactosidase/glucuronidase domain"/>
    <property type="match status" value="1"/>
</dbReference>
<dbReference type="Pfam" id="PF00703">
    <property type="entry name" value="Glyco_hydro_2"/>
    <property type="match status" value="1"/>
</dbReference>
<dbReference type="Proteomes" id="UP001168821">
    <property type="component" value="Unassembled WGS sequence"/>
</dbReference>
<comment type="subcellular location">
    <subcellularLocation>
        <location evidence="2">Lysosome</location>
    </subcellularLocation>
</comment>
<evidence type="ECO:0000256" key="8">
    <source>
        <dbReference type="ARBA" id="ARBA00023228"/>
    </source>
</evidence>
<evidence type="ECO:0000313" key="16">
    <source>
        <dbReference type="Proteomes" id="UP001168821"/>
    </source>
</evidence>
<keyword evidence="6" id="KW-0378">Hydrolase</keyword>
<dbReference type="FunFam" id="3.20.20.80:FF:000050">
    <property type="entry name" value="Beta-mannosidase B"/>
    <property type="match status" value="1"/>
</dbReference>
<evidence type="ECO:0000256" key="9">
    <source>
        <dbReference type="ARBA" id="ARBA00023295"/>
    </source>
</evidence>
<dbReference type="Gene3D" id="2.60.40.10">
    <property type="entry name" value="Immunoglobulins"/>
    <property type="match status" value="2"/>
</dbReference>
<dbReference type="GO" id="GO:0005764">
    <property type="term" value="C:lysosome"/>
    <property type="evidence" value="ECO:0007669"/>
    <property type="project" value="UniProtKB-SubCell"/>
</dbReference>
<sequence length="885" mass="101991">MAFWWLILVFGEICSTNGFRVQNLGGEWTVHETTGKYSNLSAKVPGGIYTDLMRHKIIGDVFYGTNDTETRWVAKTNWTYERVFSVDETFVRHTRINVVFEGLDTFATILINGVEIGRSENMFRRYIFDVKKTLKIGQNTVVVRFVSPILMAKQLLSNHGYMVPNACQTGVIRGECHINQIRKMHASFGWDYAIAVPSMGIWKEVYLEGYDTAIIRYFLVDYEEETDFWLIKTSTYLDWTRNTTIKGKLTYEIETDDHNITKVATINHQIKNHLKVDFNFTIPKFAVQKWWPNGFGSQNLYKVSVKLNTTVDISYTNTTIGFRKIELIQDPIGSGFTFYFKVNDVPIFAKGANVVPFSILPEESYNRDRVSEFLEIARRSNMNMLRVSGTSIYESDYFYQKADQLGLLIWQDFPFALFSYPTYPDFLENVKAEIRHQVKRLSNHPSLAIWAGGSETELAISYNWYGVKRRFMFYKKQYIKLIKTIQSELWSIQPKALFVSSCPNNGKKDEEVGYFVMDPTSTLFGTGSYYFYFTNTLDVKSHPLSRFVIEQGYLSIPDVDSWMTVTDDVTNLYQDGIFVEHRHHSNLGAYNLLTTIVPQLDISNHKEYKMFIFYSQIVQALSVKLGVEYRRSFMARVTSSGEGYSMGILFWSLNDVWVAPSWSAIDYTGKWKILQYFVSDFFAPTIITGFIDSFRNLQIYAVSEIPRLRNSTMDVTAVVTVYKWTSFEPVHTMRINATLEYGKGTQVAQIDRDLYLRNVGCGSFATASTNCFFHLTLESDGDVVAPHNLVLATTLKYSKFQKTRVEIVSTRKIRGTKFEISVKCDGISLFVWLNSKISGEFSENGFTQIVPVKNVTFEAKKKISLSVFKESLTVIHLNSDEYYKF</sequence>
<feature type="chain" id="PRO_5041461362" description="beta-mannosidase" evidence="11">
    <location>
        <begin position="19"/>
        <end position="885"/>
    </location>
</feature>
<evidence type="ECO:0000256" key="6">
    <source>
        <dbReference type="ARBA" id="ARBA00022801"/>
    </source>
</evidence>
<evidence type="ECO:0000259" key="14">
    <source>
        <dbReference type="Pfam" id="PF22666"/>
    </source>
</evidence>
<dbReference type="InterPro" id="IPR050887">
    <property type="entry name" value="Beta-mannosidase_GH2"/>
</dbReference>
<evidence type="ECO:0000256" key="10">
    <source>
        <dbReference type="ARBA" id="ARBA00033445"/>
    </source>
</evidence>
<dbReference type="Pfam" id="PF22666">
    <property type="entry name" value="Glyco_hydro_2_N2"/>
    <property type="match status" value="1"/>
</dbReference>
<feature type="domain" description="Beta-mannosidase Ig-fold" evidence="13">
    <location>
        <begin position="810"/>
        <end position="878"/>
    </location>
</feature>
<dbReference type="SUPFAM" id="SSF49785">
    <property type="entry name" value="Galactose-binding domain-like"/>
    <property type="match status" value="1"/>
</dbReference>
<dbReference type="SUPFAM" id="SSF51445">
    <property type="entry name" value="(Trans)glycosidases"/>
    <property type="match status" value="1"/>
</dbReference>
<organism evidence="15 16">
    <name type="scientific">Zophobas morio</name>
    <dbReference type="NCBI Taxonomy" id="2755281"/>
    <lineage>
        <taxon>Eukaryota</taxon>
        <taxon>Metazoa</taxon>
        <taxon>Ecdysozoa</taxon>
        <taxon>Arthropoda</taxon>
        <taxon>Hexapoda</taxon>
        <taxon>Insecta</taxon>
        <taxon>Pterygota</taxon>
        <taxon>Neoptera</taxon>
        <taxon>Endopterygota</taxon>
        <taxon>Coleoptera</taxon>
        <taxon>Polyphaga</taxon>
        <taxon>Cucujiformia</taxon>
        <taxon>Tenebrionidae</taxon>
        <taxon>Zophobas</taxon>
    </lineage>
</organism>
<dbReference type="GO" id="GO:0004567">
    <property type="term" value="F:beta-mannosidase activity"/>
    <property type="evidence" value="ECO:0007669"/>
    <property type="project" value="UniProtKB-EC"/>
</dbReference>
<dbReference type="Pfam" id="PF17753">
    <property type="entry name" value="Ig_mannosidase"/>
    <property type="match status" value="1"/>
</dbReference>
<proteinExistence type="inferred from homology"/>
<dbReference type="PANTHER" id="PTHR43730">
    <property type="entry name" value="BETA-MANNOSIDASE"/>
    <property type="match status" value="1"/>
</dbReference>
<dbReference type="EMBL" id="JALNTZ010000009">
    <property type="protein sequence ID" value="KAJ3640955.1"/>
    <property type="molecule type" value="Genomic_DNA"/>
</dbReference>
<keyword evidence="7" id="KW-0325">Glycoprotein</keyword>
<dbReference type="FunFam" id="2.60.120.260:FF:000060">
    <property type="entry name" value="Probable beta-mannosidase"/>
    <property type="match status" value="1"/>
</dbReference>
<protein>
    <recommendedName>
        <fullName evidence="4">beta-mannosidase</fullName>
        <ecNumber evidence="4">3.2.1.25</ecNumber>
    </recommendedName>
    <alternativeName>
        <fullName evidence="10">Mannanase</fullName>
    </alternativeName>
</protein>
<dbReference type="GO" id="GO:0005975">
    <property type="term" value="P:carbohydrate metabolic process"/>
    <property type="evidence" value="ECO:0007669"/>
    <property type="project" value="InterPro"/>
</dbReference>
<evidence type="ECO:0000256" key="2">
    <source>
        <dbReference type="ARBA" id="ARBA00004371"/>
    </source>
</evidence>
<reference evidence="15" key="1">
    <citation type="journal article" date="2023" name="G3 (Bethesda)">
        <title>Whole genome assemblies of Zophobas morio and Tenebrio molitor.</title>
        <authorList>
            <person name="Kaur S."/>
            <person name="Stinson S.A."/>
            <person name="diCenzo G.C."/>
        </authorList>
    </citation>
    <scope>NUCLEOTIDE SEQUENCE</scope>
    <source>
        <strain evidence="15">QUZm001</strain>
    </source>
</reference>
<evidence type="ECO:0000256" key="11">
    <source>
        <dbReference type="SAM" id="SignalP"/>
    </source>
</evidence>
<dbReference type="AlphaFoldDB" id="A0AA38M232"/>
<keyword evidence="16" id="KW-1185">Reference proteome</keyword>
<evidence type="ECO:0000259" key="13">
    <source>
        <dbReference type="Pfam" id="PF17753"/>
    </source>
</evidence>
<evidence type="ECO:0000313" key="15">
    <source>
        <dbReference type="EMBL" id="KAJ3640955.1"/>
    </source>
</evidence>
<dbReference type="InterPro" id="IPR017853">
    <property type="entry name" value="GH"/>
</dbReference>
<keyword evidence="8" id="KW-0458">Lysosome</keyword>
<dbReference type="InterPro" id="IPR013783">
    <property type="entry name" value="Ig-like_fold"/>
</dbReference>
<evidence type="ECO:0000256" key="1">
    <source>
        <dbReference type="ARBA" id="ARBA00000829"/>
    </source>
</evidence>
<name>A0AA38M232_9CUCU</name>
<comment type="caution">
    <text evidence="15">The sequence shown here is derived from an EMBL/GenBank/DDBJ whole genome shotgun (WGS) entry which is preliminary data.</text>
</comment>
<evidence type="ECO:0000256" key="3">
    <source>
        <dbReference type="ARBA" id="ARBA00007401"/>
    </source>
</evidence>
<dbReference type="GO" id="GO:0006516">
    <property type="term" value="P:glycoprotein catabolic process"/>
    <property type="evidence" value="ECO:0007669"/>
    <property type="project" value="TreeGrafter"/>
</dbReference>
<dbReference type="InterPro" id="IPR008979">
    <property type="entry name" value="Galactose-bd-like_sf"/>
</dbReference>
<dbReference type="EC" id="3.2.1.25" evidence="4"/>
<evidence type="ECO:0000256" key="5">
    <source>
        <dbReference type="ARBA" id="ARBA00022729"/>
    </source>
</evidence>
<feature type="signal peptide" evidence="11">
    <location>
        <begin position="1"/>
        <end position="18"/>
    </location>
</feature>
<dbReference type="PANTHER" id="PTHR43730:SF1">
    <property type="entry name" value="BETA-MANNOSIDASE"/>
    <property type="match status" value="1"/>
</dbReference>
<feature type="domain" description="Beta-mannosidase-like galactose-binding" evidence="14">
    <location>
        <begin position="28"/>
        <end position="203"/>
    </location>
</feature>
<dbReference type="Gene3D" id="2.60.120.260">
    <property type="entry name" value="Galactose-binding domain-like"/>
    <property type="match status" value="1"/>
</dbReference>
<dbReference type="InterPro" id="IPR041625">
    <property type="entry name" value="Beta-mannosidase_Ig"/>
</dbReference>
<evidence type="ECO:0000256" key="4">
    <source>
        <dbReference type="ARBA" id="ARBA00012754"/>
    </source>
</evidence>
<dbReference type="InterPro" id="IPR006102">
    <property type="entry name" value="Ig-like_GH2"/>
</dbReference>
<gene>
    <name evidence="15" type="ORF">Zmor_027487</name>
</gene>
<dbReference type="InterPro" id="IPR036156">
    <property type="entry name" value="Beta-gal/glucu_dom_sf"/>
</dbReference>
<evidence type="ECO:0000256" key="7">
    <source>
        <dbReference type="ARBA" id="ARBA00023180"/>
    </source>
</evidence>
<feature type="domain" description="Glycoside hydrolase family 2 immunoglobulin-like beta-sandwich" evidence="12">
    <location>
        <begin position="227"/>
        <end position="323"/>
    </location>
</feature>
<dbReference type="Gene3D" id="3.20.20.80">
    <property type="entry name" value="Glycosidases"/>
    <property type="match status" value="1"/>
</dbReference>
<dbReference type="InterPro" id="IPR054593">
    <property type="entry name" value="Beta-mannosidase-like_N2"/>
</dbReference>
<accession>A0AA38M232</accession>
<keyword evidence="5 11" id="KW-0732">Signal</keyword>